<dbReference type="InterPro" id="IPR036263">
    <property type="entry name" value="Chorismate_II_sf"/>
</dbReference>
<gene>
    <name evidence="4" type="ORF">GCM10007853_28880</name>
</gene>
<feature type="domain" description="Chorismate mutase" evidence="3">
    <location>
        <begin position="6"/>
        <end position="95"/>
    </location>
</feature>
<evidence type="ECO:0000256" key="1">
    <source>
        <dbReference type="ARBA" id="ARBA00012404"/>
    </source>
</evidence>
<dbReference type="Pfam" id="PF01817">
    <property type="entry name" value="CM_2"/>
    <property type="match status" value="1"/>
</dbReference>
<comment type="caution">
    <text evidence="4">The sequence shown here is derived from an EMBL/GenBank/DDBJ whole genome shotgun (WGS) entry which is preliminary data.</text>
</comment>
<evidence type="ECO:0000256" key="2">
    <source>
        <dbReference type="ARBA" id="ARBA00023235"/>
    </source>
</evidence>
<dbReference type="Proteomes" id="UP001161391">
    <property type="component" value="Unassembled WGS sequence"/>
</dbReference>
<dbReference type="EC" id="5.4.99.5" evidence="1"/>
<evidence type="ECO:0000259" key="3">
    <source>
        <dbReference type="PROSITE" id="PS51168"/>
    </source>
</evidence>
<dbReference type="Gene3D" id="1.20.59.10">
    <property type="entry name" value="Chorismate mutase"/>
    <property type="match status" value="1"/>
</dbReference>
<dbReference type="InterPro" id="IPR051331">
    <property type="entry name" value="Chorismate_mutase-related"/>
</dbReference>
<dbReference type="InterPro" id="IPR036979">
    <property type="entry name" value="CM_dom_sf"/>
</dbReference>
<dbReference type="SUPFAM" id="SSF48600">
    <property type="entry name" value="Chorismate mutase II"/>
    <property type="match status" value="1"/>
</dbReference>
<dbReference type="PANTHER" id="PTHR38041">
    <property type="entry name" value="CHORISMATE MUTASE"/>
    <property type="match status" value="1"/>
</dbReference>
<keyword evidence="5" id="KW-1185">Reference proteome</keyword>
<evidence type="ECO:0000313" key="4">
    <source>
        <dbReference type="EMBL" id="GLQ25014.1"/>
    </source>
</evidence>
<dbReference type="SMART" id="SM00830">
    <property type="entry name" value="CM_2"/>
    <property type="match status" value="1"/>
</dbReference>
<organism evidence="4 5">
    <name type="scientific">Algimonas ampicilliniresistens</name>
    <dbReference type="NCBI Taxonomy" id="1298735"/>
    <lineage>
        <taxon>Bacteria</taxon>
        <taxon>Pseudomonadati</taxon>
        <taxon>Pseudomonadota</taxon>
        <taxon>Alphaproteobacteria</taxon>
        <taxon>Maricaulales</taxon>
        <taxon>Robiginitomaculaceae</taxon>
        <taxon>Algimonas</taxon>
    </lineage>
</organism>
<dbReference type="InterPro" id="IPR002701">
    <property type="entry name" value="CM_II_prokaryot"/>
</dbReference>
<evidence type="ECO:0000313" key="5">
    <source>
        <dbReference type="Proteomes" id="UP001161391"/>
    </source>
</evidence>
<reference evidence="4" key="1">
    <citation type="journal article" date="2014" name="Int. J. Syst. Evol. Microbiol.">
        <title>Complete genome of a new Firmicutes species belonging to the dominant human colonic microbiota ('Ruminococcus bicirculans') reveals two chromosomes and a selective capacity to utilize plant glucans.</title>
        <authorList>
            <consortium name="NISC Comparative Sequencing Program"/>
            <person name="Wegmann U."/>
            <person name="Louis P."/>
            <person name="Goesmann A."/>
            <person name="Henrissat B."/>
            <person name="Duncan S.H."/>
            <person name="Flint H.J."/>
        </authorList>
    </citation>
    <scope>NUCLEOTIDE SEQUENCE</scope>
    <source>
        <strain evidence="4">NBRC 108219</strain>
    </source>
</reference>
<proteinExistence type="predicted"/>
<protein>
    <recommendedName>
        <fullName evidence="1">chorismate mutase</fullName>
        <ecNumber evidence="1">5.4.99.5</ecNumber>
    </recommendedName>
</protein>
<name>A0ABQ5VDB6_9PROT</name>
<dbReference type="PANTHER" id="PTHR38041:SF1">
    <property type="entry name" value="CHORISMATE MUTASE"/>
    <property type="match status" value="1"/>
</dbReference>
<sequence>MSNHSKSANPDLERVRREIDRVDRAMLDLIAERLALSSDVRKAKAGAKLWRPSREDSHVSDLVEMAQNTGTPPALVSRIWAELMSASISVQGSTRLHFALEGDTRANLSLIRDRFGGSLPVLSYPTSSAALAAAYADAEGIAVVPAPGGMNNWWTSLAPGGAMPDFKIVASLPRIGTDGWPQAVAVAAIDLDLAEGRILCAVRGQKGGMADGLLRAESGDLRLYEMSDVEAVESDSIIGYLPPPVFL</sequence>
<reference evidence="4" key="2">
    <citation type="submission" date="2023-01" db="EMBL/GenBank/DDBJ databases">
        <title>Draft genome sequence of Algimonas ampicilliniresistens strain NBRC 108219.</title>
        <authorList>
            <person name="Sun Q."/>
            <person name="Mori K."/>
        </authorList>
    </citation>
    <scope>NUCLEOTIDE SEQUENCE</scope>
    <source>
        <strain evidence="4">NBRC 108219</strain>
    </source>
</reference>
<keyword evidence="2" id="KW-0413">Isomerase</keyword>
<dbReference type="EMBL" id="BSNK01000002">
    <property type="protein sequence ID" value="GLQ25014.1"/>
    <property type="molecule type" value="Genomic_DNA"/>
</dbReference>
<accession>A0ABQ5VDB6</accession>
<dbReference type="PROSITE" id="PS51168">
    <property type="entry name" value="CHORISMATE_MUT_2"/>
    <property type="match status" value="1"/>
</dbReference>
<dbReference type="RefSeq" id="WP_284392078.1">
    <property type="nucleotide sequence ID" value="NZ_BSNK01000002.1"/>
</dbReference>